<keyword evidence="1" id="KW-0472">Membrane</keyword>
<organism evidence="2 3">
    <name type="scientific">Pholiota conissans</name>
    <dbReference type="NCBI Taxonomy" id="109636"/>
    <lineage>
        <taxon>Eukaryota</taxon>
        <taxon>Fungi</taxon>
        <taxon>Dikarya</taxon>
        <taxon>Basidiomycota</taxon>
        <taxon>Agaricomycotina</taxon>
        <taxon>Agaricomycetes</taxon>
        <taxon>Agaricomycetidae</taxon>
        <taxon>Agaricales</taxon>
        <taxon>Agaricineae</taxon>
        <taxon>Strophariaceae</taxon>
        <taxon>Pholiota</taxon>
    </lineage>
</organism>
<accession>A0A9P6CT58</accession>
<keyword evidence="3" id="KW-1185">Reference proteome</keyword>
<evidence type="ECO:0000256" key="1">
    <source>
        <dbReference type="SAM" id="Phobius"/>
    </source>
</evidence>
<dbReference type="Proteomes" id="UP000807469">
    <property type="component" value="Unassembled WGS sequence"/>
</dbReference>
<proteinExistence type="predicted"/>
<dbReference type="EMBL" id="MU155624">
    <property type="protein sequence ID" value="KAF9471774.1"/>
    <property type="molecule type" value="Genomic_DNA"/>
</dbReference>
<reference evidence="2" key="1">
    <citation type="submission" date="2020-11" db="EMBL/GenBank/DDBJ databases">
        <authorList>
            <consortium name="DOE Joint Genome Institute"/>
            <person name="Ahrendt S."/>
            <person name="Riley R."/>
            <person name="Andreopoulos W."/>
            <person name="Labutti K."/>
            <person name="Pangilinan J."/>
            <person name="Ruiz-Duenas F.J."/>
            <person name="Barrasa J.M."/>
            <person name="Sanchez-Garcia M."/>
            <person name="Camarero S."/>
            <person name="Miyauchi S."/>
            <person name="Serrano A."/>
            <person name="Linde D."/>
            <person name="Babiker R."/>
            <person name="Drula E."/>
            <person name="Ayuso-Fernandez I."/>
            <person name="Pacheco R."/>
            <person name="Padilla G."/>
            <person name="Ferreira P."/>
            <person name="Barriuso J."/>
            <person name="Kellner H."/>
            <person name="Castanera R."/>
            <person name="Alfaro M."/>
            <person name="Ramirez L."/>
            <person name="Pisabarro A.G."/>
            <person name="Kuo A."/>
            <person name="Tritt A."/>
            <person name="Lipzen A."/>
            <person name="He G."/>
            <person name="Yan M."/>
            <person name="Ng V."/>
            <person name="Cullen D."/>
            <person name="Martin F."/>
            <person name="Rosso M.-N."/>
            <person name="Henrissat B."/>
            <person name="Hibbett D."/>
            <person name="Martinez A.T."/>
            <person name="Grigoriev I.V."/>
        </authorList>
    </citation>
    <scope>NUCLEOTIDE SEQUENCE</scope>
    <source>
        <strain evidence="2">CIRM-BRFM 674</strain>
    </source>
</reference>
<dbReference type="AlphaFoldDB" id="A0A9P6CT58"/>
<sequence>EYIPTIYDETFRSVSYLEPTIGSIGNRPNLVGYLEHHAPTTDGSFSICVAGGEGVFVSKALLDSIPEAHRPQLNTADAGLKVKTLFEPMTSIGSTFIPLILTNRTTGKKFRVVLYAIVLPKMFMGMFIG</sequence>
<comment type="caution">
    <text evidence="2">The sequence shown here is derived from an EMBL/GenBank/DDBJ whole genome shotgun (WGS) entry which is preliminary data.</text>
</comment>
<feature type="transmembrane region" description="Helical" evidence="1">
    <location>
        <begin position="112"/>
        <end position="128"/>
    </location>
</feature>
<name>A0A9P6CT58_9AGAR</name>
<evidence type="ECO:0000313" key="2">
    <source>
        <dbReference type="EMBL" id="KAF9471774.1"/>
    </source>
</evidence>
<protein>
    <submittedName>
        <fullName evidence="2">Uncharacterized protein</fullName>
    </submittedName>
</protein>
<feature type="non-terminal residue" evidence="2">
    <location>
        <position position="1"/>
    </location>
</feature>
<keyword evidence="1" id="KW-0812">Transmembrane</keyword>
<dbReference type="OrthoDB" id="5378863at2759"/>
<feature type="non-terminal residue" evidence="2">
    <location>
        <position position="129"/>
    </location>
</feature>
<keyword evidence="1" id="KW-1133">Transmembrane helix</keyword>
<evidence type="ECO:0000313" key="3">
    <source>
        <dbReference type="Proteomes" id="UP000807469"/>
    </source>
</evidence>
<gene>
    <name evidence="2" type="ORF">BDN70DRAFT_767240</name>
</gene>